<dbReference type="InterPro" id="IPR016047">
    <property type="entry name" value="M23ase_b-sheet_dom"/>
</dbReference>
<comment type="similarity">
    <text evidence="4 9">Belongs to the BPG-independent phosphoglycerate mutase family.</text>
</comment>
<protein>
    <recommendedName>
        <fullName evidence="9 10">2,3-bisphosphoglycerate-independent phosphoglycerate mutase</fullName>
        <shortName evidence="9">BPG-independent PGAM</shortName>
        <shortName evidence="9">Phosphoglyceromutase</shortName>
        <shortName evidence="9">iPGM</shortName>
        <ecNumber evidence="9 10">5.4.2.12</ecNumber>
    </recommendedName>
</protein>
<evidence type="ECO:0000256" key="1">
    <source>
        <dbReference type="ARBA" id="ARBA00000370"/>
    </source>
</evidence>
<feature type="domain" description="M23ase beta-sheet core" evidence="12">
    <location>
        <begin position="836"/>
        <end position="930"/>
    </location>
</feature>
<dbReference type="PANTHER" id="PTHR31637">
    <property type="entry name" value="2,3-BISPHOSPHOGLYCERATE-INDEPENDENT PHOSPHOGLYCERATE MUTASE"/>
    <property type="match status" value="1"/>
</dbReference>
<gene>
    <name evidence="9 15" type="primary">gpmI</name>
    <name evidence="15" type="ORF">lpari_03642</name>
</gene>
<dbReference type="Gene3D" id="3.40.1450.10">
    <property type="entry name" value="BPG-independent phosphoglycerate mutase, domain B"/>
    <property type="match status" value="1"/>
</dbReference>
<dbReference type="InterPro" id="IPR011055">
    <property type="entry name" value="Dup_hybrid_motif"/>
</dbReference>
<comment type="caution">
    <text evidence="15">The sequence shown here is derived from an EMBL/GenBank/DDBJ whole genome shotgun (WGS) entry which is preliminary data.</text>
</comment>
<dbReference type="SUPFAM" id="SSF51261">
    <property type="entry name" value="Duplicated hybrid motif"/>
    <property type="match status" value="1"/>
</dbReference>
<dbReference type="STRING" id="45071.Lpar_1406"/>
<feature type="binding site" evidence="9">
    <location>
        <position position="186"/>
    </location>
    <ligand>
        <name>substrate</name>
    </ligand>
</feature>
<dbReference type="Gene3D" id="2.70.70.10">
    <property type="entry name" value="Glucose Permease (Domain IIA)"/>
    <property type="match status" value="1"/>
</dbReference>
<feature type="domain" description="BPG-independent PGAM N-terminal" evidence="14">
    <location>
        <begin position="83"/>
        <end position="296"/>
    </location>
</feature>
<feature type="binding site" evidence="9">
    <location>
        <begin position="154"/>
        <end position="155"/>
    </location>
    <ligand>
        <name>substrate</name>
    </ligand>
</feature>
<accession>A0A1E5JM00</accession>
<feature type="binding site" evidence="9">
    <location>
        <position position="399"/>
    </location>
    <ligand>
        <name>Mn(2+)</name>
        <dbReference type="ChEBI" id="CHEBI:29035"/>
        <label>1</label>
    </ligand>
</feature>
<dbReference type="Pfam" id="PF06415">
    <property type="entry name" value="iPGM_N"/>
    <property type="match status" value="1"/>
</dbReference>
<feature type="binding site" evidence="9">
    <location>
        <position position="63"/>
    </location>
    <ligand>
        <name>Mn(2+)</name>
        <dbReference type="ChEBI" id="CHEBI:29035"/>
        <label>2</label>
    </ligand>
</feature>
<keyword evidence="16" id="KW-1185">Reference proteome</keyword>
<dbReference type="EMBL" id="LSOG01000098">
    <property type="protein sequence ID" value="OEH45363.1"/>
    <property type="molecule type" value="Genomic_DNA"/>
</dbReference>
<feature type="binding site" evidence="9">
    <location>
        <position position="441"/>
    </location>
    <ligand>
        <name>Mn(2+)</name>
        <dbReference type="ChEBI" id="CHEBI:29035"/>
        <label>2</label>
    </ligand>
</feature>
<proteinExistence type="inferred from homology"/>
<keyword evidence="11" id="KW-0175">Coiled coil</keyword>
<dbReference type="InterPro" id="IPR006124">
    <property type="entry name" value="Metalloenzyme"/>
</dbReference>
<evidence type="ECO:0000256" key="9">
    <source>
        <dbReference type="HAMAP-Rule" id="MF_01038"/>
    </source>
</evidence>
<feature type="binding site" evidence="9">
    <location>
        <position position="332"/>
    </location>
    <ligand>
        <name>substrate</name>
    </ligand>
</feature>
<comment type="subunit">
    <text evidence="9">Monomer.</text>
</comment>
<organism evidence="15 16">
    <name type="scientific">Legionella parisiensis</name>
    <dbReference type="NCBI Taxonomy" id="45071"/>
    <lineage>
        <taxon>Bacteria</taxon>
        <taxon>Pseudomonadati</taxon>
        <taxon>Pseudomonadota</taxon>
        <taxon>Gammaproteobacteria</taxon>
        <taxon>Legionellales</taxon>
        <taxon>Legionellaceae</taxon>
        <taxon>Legionella</taxon>
    </lineage>
</organism>
<name>A0A1E5JM00_9GAMM</name>
<feature type="coiled-coil region" evidence="11">
    <location>
        <begin position="712"/>
        <end position="799"/>
    </location>
</feature>
<dbReference type="GO" id="GO:0004619">
    <property type="term" value="F:phosphoglycerate mutase activity"/>
    <property type="evidence" value="ECO:0007669"/>
    <property type="project" value="UniProtKB-UniRule"/>
</dbReference>
<comment type="function">
    <text evidence="2 9">Catalyzes the interconversion of 2-phosphoglycerate and 3-phosphoglycerate.</text>
</comment>
<dbReference type="InterPro" id="IPR011258">
    <property type="entry name" value="BPG-indep_PGM_N"/>
</dbReference>
<dbReference type="CDD" id="cd16010">
    <property type="entry name" value="iPGM"/>
    <property type="match status" value="1"/>
</dbReference>
<evidence type="ECO:0000259" key="14">
    <source>
        <dbReference type="Pfam" id="PF06415"/>
    </source>
</evidence>
<keyword evidence="7 9" id="KW-0464">Manganese</keyword>
<dbReference type="InterPro" id="IPR036646">
    <property type="entry name" value="PGAM_B_sf"/>
</dbReference>
<keyword evidence="8 9" id="KW-0413">Isomerase</keyword>
<dbReference type="InterPro" id="IPR005995">
    <property type="entry name" value="Pgm_bpd_ind"/>
</dbReference>
<evidence type="ECO:0000259" key="13">
    <source>
        <dbReference type="Pfam" id="PF01676"/>
    </source>
</evidence>
<dbReference type="Pfam" id="PF01551">
    <property type="entry name" value="Peptidase_M23"/>
    <property type="match status" value="1"/>
</dbReference>
<comment type="catalytic activity">
    <reaction evidence="1 9">
        <text>(2R)-2-phosphoglycerate = (2R)-3-phosphoglycerate</text>
        <dbReference type="Rhea" id="RHEA:15901"/>
        <dbReference type="ChEBI" id="CHEBI:58272"/>
        <dbReference type="ChEBI" id="CHEBI:58289"/>
        <dbReference type="EC" id="5.4.2.12"/>
    </reaction>
</comment>
<dbReference type="Gene3D" id="3.40.720.10">
    <property type="entry name" value="Alkaline Phosphatase, subunit A"/>
    <property type="match status" value="1"/>
</dbReference>
<sequence length="935" mass="106330">MQKKAPLLLMILDGWGYNENNHHNAIAQANTPQWDEWWENCPHILLQASGFAVGLPDAQMGNSEVGHMHIGAGRVIQQDYTRINKSIKNGEFAKNPVFHEVISTLQKTGKSLHIMGLFSPGGVHSHEHHLFALLNLCAQQKFTSVFLHLFLDGRDTPPQSVLHSLERLNAELNTHPVGRVCSISGRYYAMDRDNRWERIEPVYTLLTQGNSEHHFLDAETAIKSYYQQNLSDEFIPPTLIGEKKPIEDGDAVFFFNFRADRARQLTTAFIDPTFKKFNRSAQPQLSYFVSMTQYDKNLPTTQAFPPIPLNNTLGEVLAAHGLSQLRIAETEKYAHVTFFFNGGNENVFTHEKRILIASPKVTTYDLQPEMSAPQLTECLIEAINSHAYDVIICNYANADMVGHSGNFKATIRAIECLDQCMGKVWNALEKQGGKLLITSDHGNAEEMFDETTLQAHTAHTSEPVPLVYVGGQWHFSRSEGSLIDIAPTMLALLGITPPEEMTGHQLLEKIPMNKRNYTVSYNLCCSEVKHYCTQSFIAIRQKLTFNSRPLAKLAVEMRRDIRRRTHVTIFSMLFSFSVHAESASTVLQTQNKLKQLDAQIRSLQQNLNSAHDKQGVLNKELSETEKQIGEGVHKLHSIQDDIKNKENKIKDLQKQVNQLNQQLITQQQLLANHVRARYQMGEYQPLKLLLNQNDPNKVSRILTYYQYIVKSRQQLIEKIDKTRVSLSESKENLRVELIANKQLKAELTQHQQQLQQNKSYHTTLIQSLNHEIQDKQNILREVQKNKENLARLLKSLAQQSSTPTNRPFNQTSTPFSQMRKKLPVPIQSQSHSLRKMNQGVTFFAEEGTVVTAVYPGKVVFSDWLKGYGLLLIIDHGQGFMTLYAHNQSLFKSKGQYVRQNEQIASVGHTGGIKQNGLYFEIRLKGKAIPPLNWLS</sequence>
<dbReference type="Proteomes" id="UP000095229">
    <property type="component" value="Unassembled WGS sequence"/>
</dbReference>
<dbReference type="FunFam" id="3.40.1450.10:FF:000002">
    <property type="entry name" value="2,3-bisphosphoglycerate-independent phosphoglycerate mutase"/>
    <property type="match status" value="1"/>
</dbReference>
<keyword evidence="5 9" id="KW-0479">Metal-binding</keyword>
<reference evidence="15 16" key="1">
    <citation type="submission" date="2016-02" db="EMBL/GenBank/DDBJ databases">
        <title>Secondary metabolites in Legionella.</title>
        <authorList>
            <person name="Tobias N.J."/>
            <person name="Bode H.B."/>
        </authorList>
    </citation>
    <scope>NUCLEOTIDE SEQUENCE [LARGE SCALE GENOMIC DNA]</scope>
    <source>
        <strain evidence="15 16">DSM 19216</strain>
    </source>
</reference>
<feature type="binding site" evidence="9">
    <location>
        <position position="13"/>
    </location>
    <ligand>
        <name>Mn(2+)</name>
        <dbReference type="ChEBI" id="CHEBI:29035"/>
        <label>2</label>
    </ligand>
</feature>
<dbReference type="EC" id="5.4.2.12" evidence="9 10"/>
<dbReference type="SUPFAM" id="SSF64158">
    <property type="entry name" value="2,3-Bisphosphoglycerate-independent phosphoglycerate mutase, substrate-binding domain"/>
    <property type="match status" value="1"/>
</dbReference>
<feature type="domain" description="Metalloenzyme" evidence="13">
    <location>
        <begin position="6"/>
        <end position="495"/>
    </location>
</feature>
<evidence type="ECO:0000256" key="11">
    <source>
        <dbReference type="SAM" id="Coils"/>
    </source>
</evidence>
<dbReference type="GO" id="GO:0006007">
    <property type="term" value="P:glucose catabolic process"/>
    <property type="evidence" value="ECO:0007669"/>
    <property type="project" value="InterPro"/>
</dbReference>
<evidence type="ECO:0000259" key="12">
    <source>
        <dbReference type="Pfam" id="PF01551"/>
    </source>
</evidence>
<feature type="binding site" evidence="9">
    <location>
        <position position="192"/>
    </location>
    <ligand>
        <name>substrate</name>
    </ligand>
</feature>
<dbReference type="PATRIC" id="fig|45071.7.peg.3913"/>
<dbReference type="NCBIfam" id="TIGR01307">
    <property type="entry name" value="pgm_bpd_ind"/>
    <property type="match status" value="1"/>
</dbReference>
<dbReference type="UniPathway" id="UPA00109">
    <property type="reaction ID" value="UER00186"/>
</dbReference>
<evidence type="ECO:0000256" key="7">
    <source>
        <dbReference type="ARBA" id="ARBA00023211"/>
    </source>
</evidence>
<feature type="binding site" evidence="9">
    <location>
        <position position="124"/>
    </location>
    <ligand>
        <name>substrate</name>
    </ligand>
</feature>
<feature type="active site" description="Phosphoserine intermediate" evidence="9">
    <location>
        <position position="63"/>
    </location>
</feature>
<dbReference type="OrthoDB" id="9800863at2"/>
<dbReference type="CDD" id="cd12797">
    <property type="entry name" value="M23_peptidase"/>
    <property type="match status" value="1"/>
</dbReference>
<evidence type="ECO:0000313" key="15">
    <source>
        <dbReference type="EMBL" id="OEH45363.1"/>
    </source>
</evidence>
<dbReference type="AlphaFoldDB" id="A0A1E5JM00"/>
<evidence type="ECO:0000256" key="3">
    <source>
        <dbReference type="ARBA" id="ARBA00004798"/>
    </source>
</evidence>
<dbReference type="HAMAP" id="MF_01038">
    <property type="entry name" value="GpmI"/>
    <property type="match status" value="1"/>
</dbReference>
<comment type="cofactor">
    <cofactor evidence="9">
        <name>Mn(2+)</name>
        <dbReference type="ChEBI" id="CHEBI:29035"/>
    </cofactor>
    <text evidence="9">Binds 2 manganese ions per subunit.</text>
</comment>
<dbReference type="SUPFAM" id="SSF53649">
    <property type="entry name" value="Alkaline phosphatase-like"/>
    <property type="match status" value="1"/>
</dbReference>
<dbReference type="GO" id="GO:0005829">
    <property type="term" value="C:cytosol"/>
    <property type="evidence" value="ECO:0007669"/>
    <property type="project" value="TreeGrafter"/>
</dbReference>
<dbReference type="Pfam" id="PF01676">
    <property type="entry name" value="Metalloenzyme"/>
    <property type="match status" value="1"/>
</dbReference>
<dbReference type="GO" id="GO:0030145">
    <property type="term" value="F:manganese ion binding"/>
    <property type="evidence" value="ECO:0007669"/>
    <property type="project" value="UniProtKB-UniRule"/>
</dbReference>
<comment type="pathway">
    <text evidence="3 9">Carbohydrate degradation; glycolysis; pyruvate from D-glyceraldehyde 3-phosphate: step 3/5.</text>
</comment>
<dbReference type="Gene3D" id="6.10.250.3150">
    <property type="match status" value="1"/>
</dbReference>
<evidence type="ECO:0000256" key="10">
    <source>
        <dbReference type="NCBIfam" id="TIGR01307"/>
    </source>
</evidence>
<dbReference type="PANTHER" id="PTHR31637:SF0">
    <property type="entry name" value="2,3-BISPHOSPHOGLYCERATE-INDEPENDENT PHOSPHOGLYCERATE MUTASE"/>
    <property type="match status" value="1"/>
</dbReference>
<evidence type="ECO:0000256" key="2">
    <source>
        <dbReference type="ARBA" id="ARBA00002315"/>
    </source>
</evidence>
<feature type="binding site" evidence="9">
    <location>
        <position position="440"/>
    </location>
    <ligand>
        <name>Mn(2+)</name>
        <dbReference type="ChEBI" id="CHEBI:29035"/>
        <label>2</label>
    </ligand>
</feature>
<evidence type="ECO:0000256" key="5">
    <source>
        <dbReference type="ARBA" id="ARBA00022723"/>
    </source>
</evidence>
<dbReference type="InterPro" id="IPR017850">
    <property type="entry name" value="Alkaline_phosphatase_core_sf"/>
</dbReference>
<feature type="binding site" evidence="9">
    <location>
        <position position="403"/>
    </location>
    <ligand>
        <name>Mn(2+)</name>
        <dbReference type="ChEBI" id="CHEBI:29035"/>
        <label>1</label>
    </ligand>
</feature>
<evidence type="ECO:0000256" key="6">
    <source>
        <dbReference type="ARBA" id="ARBA00023152"/>
    </source>
</evidence>
<dbReference type="GO" id="GO:0006096">
    <property type="term" value="P:glycolytic process"/>
    <property type="evidence" value="ECO:0007669"/>
    <property type="project" value="UniProtKB-UniRule"/>
</dbReference>
<evidence type="ECO:0000256" key="4">
    <source>
        <dbReference type="ARBA" id="ARBA00008819"/>
    </source>
</evidence>
<feature type="coiled-coil region" evidence="11">
    <location>
        <begin position="586"/>
        <end position="669"/>
    </location>
</feature>
<keyword evidence="6 9" id="KW-0324">Glycolysis</keyword>
<feature type="binding site" evidence="9">
    <location>
        <position position="459"/>
    </location>
    <ligand>
        <name>Mn(2+)</name>
        <dbReference type="ChEBI" id="CHEBI:29035"/>
        <label>1</label>
    </ligand>
</feature>
<feature type="binding site" evidence="9">
    <location>
        <begin position="258"/>
        <end position="261"/>
    </location>
    <ligand>
        <name>substrate</name>
    </ligand>
</feature>
<evidence type="ECO:0000256" key="8">
    <source>
        <dbReference type="ARBA" id="ARBA00023235"/>
    </source>
</evidence>
<evidence type="ECO:0000313" key="16">
    <source>
        <dbReference type="Proteomes" id="UP000095229"/>
    </source>
</evidence>